<feature type="site" description="Important for beta-aspartyl-AMP intermediate formation" evidence="8">
    <location>
        <position position="390"/>
    </location>
</feature>
<sequence>MCGITAVVALDHVAQSTLNSQYRSRLGHEIQGSLSNIYHRGPDAHGIWISDDNRVALGSNRLAINDLSQSGEQPFHSEHGVHAVINGEIYMSSEERETLKKFHTFKGHSDCEVVVALYRKYGQDFLSKLRGEFAVCLYDSERQVFLAARDRYGIKPLFWTVVDHRLLFCSEAKGFLPFDWNPKWDVRSLIDDSWLHSEKTIFHGVHKIRPGYYLTCDSFSEHTERRKYWDLTYPDRHTPDKRTEDEMVTEVRNKLIEAIELRLHADVPVGFYLSGGIDSATICGMATLAVEGWSRKSGLDPAEIKKRLKCFCIGFEEETRFDEGPIAQRTADMLGLELITDRMNEAKFAENFSDATYSSEHHNPDLNYIGKFALSKLAHDHGVKVILSGEGSDEHFGGYWQFHPDFLREPDETYTTYQLDENRRARLTAGLEASSKAGYEGTSSEFTQTSSPLAHSLLNNTSISSLLWTVTMADFAPWTSCYGTLDRQEMRAHNPDIATVNLIQNTWHPLHTSQYIWTKSILPNLILTCMGDRMEMAHSVEGRPPFLDHHLTEYVNHLPPSVKIKYDPQTNRLTEKWILREAATPFISDELYSRKKHPFSAPILYKRGGPLHAMLEELVTRENVEQLGFLDGEMVERRFEAAFAGEGDPNAMRYVFTVAQWVVLSQRFGIEKAVAPGW</sequence>
<evidence type="ECO:0000256" key="3">
    <source>
        <dbReference type="ARBA" id="ARBA00022840"/>
    </source>
</evidence>
<evidence type="ECO:0000256" key="5">
    <source>
        <dbReference type="PIRNR" id="PIRNR001589"/>
    </source>
</evidence>
<dbReference type="SUPFAM" id="SSF56235">
    <property type="entry name" value="N-terminal nucleophile aminohydrolases (Ntn hydrolases)"/>
    <property type="match status" value="1"/>
</dbReference>
<keyword evidence="3 5" id="KW-0067">ATP-binding</keyword>
<dbReference type="Gene3D" id="3.40.50.620">
    <property type="entry name" value="HUPs"/>
    <property type="match status" value="2"/>
</dbReference>
<dbReference type="InterPro" id="IPR001962">
    <property type="entry name" value="Asn_synthase"/>
</dbReference>
<dbReference type="InterPro" id="IPR006426">
    <property type="entry name" value="Asn_synth_AEB"/>
</dbReference>
<keyword evidence="6" id="KW-0061">Asparagine biosynthesis</keyword>
<dbReference type="SUPFAM" id="SSF52402">
    <property type="entry name" value="Adenine nucleotide alpha hydrolases-like"/>
    <property type="match status" value="1"/>
</dbReference>
<dbReference type="GO" id="GO:0006529">
    <property type="term" value="P:asparagine biosynthetic process"/>
    <property type="evidence" value="ECO:0007669"/>
    <property type="project" value="UniProtKB-KW"/>
</dbReference>
<dbReference type="Pfam" id="PF13537">
    <property type="entry name" value="GATase_7"/>
    <property type="match status" value="1"/>
</dbReference>
<reference evidence="10" key="1">
    <citation type="journal article" date="2020" name="Stud. Mycol.">
        <title>101 Dothideomycetes genomes: a test case for predicting lifestyles and emergence of pathogens.</title>
        <authorList>
            <person name="Haridas S."/>
            <person name="Albert R."/>
            <person name="Binder M."/>
            <person name="Bloem J."/>
            <person name="Labutti K."/>
            <person name="Salamov A."/>
            <person name="Andreopoulos B."/>
            <person name="Baker S."/>
            <person name="Barry K."/>
            <person name="Bills G."/>
            <person name="Bluhm B."/>
            <person name="Cannon C."/>
            <person name="Castanera R."/>
            <person name="Culley D."/>
            <person name="Daum C."/>
            <person name="Ezra D."/>
            <person name="Gonzalez J."/>
            <person name="Henrissat B."/>
            <person name="Kuo A."/>
            <person name="Liang C."/>
            <person name="Lipzen A."/>
            <person name="Lutzoni F."/>
            <person name="Magnuson J."/>
            <person name="Mondo S."/>
            <person name="Nolan M."/>
            <person name="Ohm R."/>
            <person name="Pangilinan J."/>
            <person name="Park H.-J."/>
            <person name="Ramirez L."/>
            <person name="Alfaro M."/>
            <person name="Sun H."/>
            <person name="Tritt A."/>
            <person name="Yoshinaga Y."/>
            <person name="Zwiers L.-H."/>
            <person name="Turgeon B."/>
            <person name="Goodwin S."/>
            <person name="Spatafora J."/>
            <person name="Crous P."/>
            <person name="Grigoriev I."/>
        </authorList>
    </citation>
    <scope>NUCLEOTIDE SEQUENCE</scope>
    <source>
        <strain evidence="10">Tuck. ex Michener</strain>
    </source>
</reference>
<feature type="binding site" evidence="7">
    <location>
        <begin position="388"/>
        <end position="389"/>
    </location>
    <ligand>
        <name>ATP</name>
        <dbReference type="ChEBI" id="CHEBI:30616"/>
    </ligand>
</feature>
<evidence type="ECO:0000256" key="2">
    <source>
        <dbReference type="ARBA" id="ARBA00022741"/>
    </source>
</evidence>
<keyword evidence="6" id="KW-0028">Amino-acid biosynthesis</keyword>
<dbReference type="GO" id="GO:0004066">
    <property type="term" value="F:asparagine synthase (glutamine-hydrolyzing) activity"/>
    <property type="evidence" value="ECO:0007669"/>
    <property type="project" value="InterPro"/>
</dbReference>
<evidence type="ECO:0000259" key="9">
    <source>
        <dbReference type="PROSITE" id="PS51278"/>
    </source>
</evidence>
<gene>
    <name evidence="10" type="ORF">EV356DRAFT_529837</name>
</gene>
<name>A0A6A6HK90_VIRVR</name>
<dbReference type="GO" id="GO:0005524">
    <property type="term" value="F:ATP binding"/>
    <property type="evidence" value="ECO:0007669"/>
    <property type="project" value="UniProtKB-KW"/>
</dbReference>
<accession>A0A6A6HK90</accession>
<dbReference type="InterPro" id="IPR014729">
    <property type="entry name" value="Rossmann-like_a/b/a_fold"/>
</dbReference>
<evidence type="ECO:0000256" key="7">
    <source>
        <dbReference type="PIRSR" id="PIRSR001589-2"/>
    </source>
</evidence>
<dbReference type="EMBL" id="ML991778">
    <property type="protein sequence ID" value="KAF2237933.1"/>
    <property type="molecule type" value="Genomic_DNA"/>
</dbReference>
<dbReference type="GO" id="GO:0005829">
    <property type="term" value="C:cytosol"/>
    <property type="evidence" value="ECO:0007669"/>
    <property type="project" value="TreeGrafter"/>
</dbReference>
<evidence type="ECO:0000256" key="6">
    <source>
        <dbReference type="PIRSR" id="PIRSR001589-1"/>
    </source>
</evidence>
<evidence type="ECO:0000256" key="1">
    <source>
        <dbReference type="ARBA" id="ARBA00005752"/>
    </source>
</evidence>
<evidence type="ECO:0000313" key="10">
    <source>
        <dbReference type="EMBL" id="KAF2237933.1"/>
    </source>
</evidence>
<dbReference type="InterPro" id="IPR051786">
    <property type="entry name" value="ASN_synthetase/amidase"/>
</dbReference>
<feature type="active site" description="For GATase activity" evidence="6">
    <location>
        <position position="2"/>
    </location>
</feature>
<dbReference type="PANTHER" id="PTHR43284">
    <property type="entry name" value="ASPARAGINE SYNTHETASE (GLUTAMINE-HYDROLYZING)"/>
    <property type="match status" value="1"/>
</dbReference>
<proteinExistence type="inferred from homology"/>
<dbReference type="Pfam" id="PF00733">
    <property type="entry name" value="Asn_synthase"/>
    <property type="match status" value="1"/>
</dbReference>
<dbReference type="CDD" id="cd00712">
    <property type="entry name" value="AsnB"/>
    <property type="match status" value="1"/>
</dbReference>
<dbReference type="Gene3D" id="3.60.20.10">
    <property type="entry name" value="Glutamine Phosphoribosylpyrophosphate, subunit 1, domain 1"/>
    <property type="match status" value="1"/>
</dbReference>
<keyword evidence="11" id="KW-1185">Reference proteome</keyword>
<dbReference type="AlphaFoldDB" id="A0A6A6HK90"/>
<dbReference type="PIRSF" id="PIRSF001589">
    <property type="entry name" value="Asn_synthetase_glu-h"/>
    <property type="match status" value="1"/>
</dbReference>
<dbReference type="InterPro" id="IPR033738">
    <property type="entry name" value="AsnB_N"/>
</dbReference>
<dbReference type="CDD" id="cd01991">
    <property type="entry name" value="Asn_synthase_B_C"/>
    <property type="match status" value="1"/>
</dbReference>
<organism evidence="10 11">
    <name type="scientific">Viridothelium virens</name>
    <name type="common">Speckled blister lichen</name>
    <name type="synonym">Trypethelium virens</name>
    <dbReference type="NCBI Taxonomy" id="1048519"/>
    <lineage>
        <taxon>Eukaryota</taxon>
        <taxon>Fungi</taxon>
        <taxon>Dikarya</taxon>
        <taxon>Ascomycota</taxon>
        <taxon>Pezizomycotina</taxon>
        <taxon>Dothideomycetes</taxon>
        <taxon>Dothideomycetes incertae sedis</taxon>
        <taxon>Trypetheliales</taxon>
        <taxon>Trypetheliaceae</taxon>
        <taxon>Viridothelium</taxon>
    </lineage>
</organism>
<dbReference type="PROSITE" id="PS51278">
    <property type="entry name" value="GATASE_TYPE_2"/>
    <property type="match status" value="1"/>
</dbReference>
<feature type="domain" description="Glutamine amidotransferase type-2" evidence="9">
    <location>
        <begin position="2"/>
        <end position="219"/>
    </location>
</feature>
<evidence type="ECO:0000313" key="11">
    <source>
        <dbReference type="Proteomes" id="UP000800092"/>
    </source>
</evidence>
<feature type="binding site" evidence="7">
    <location>
        <position position="110"/>
    </location>
    <ligand>
        <name>L-glutamine</name>
        <dbReference type="ChEBI" id="CHEBI:58359"/>
    </ligand>
</feature>
<dbReference type="InterPro" id="IPR029055">
    <property type="entry name" value="Ntn_hydrolases_N"/>
</dbReference>
<keyword evidence="4 6" id="KW-0315">Glutamine amidotransferase</keyword>
<dbReference type="NCBIfam" id="TIGR01536">
    <property type="entry name" value="asn_synth_AEB"/>
    <property type="match status" value="1"/>
</dbReference>
<protein>
    <submittedName>
        <fullName evidence="10">Asparagine synthetase</fullName>
    </submittedName>
</protein>
<evidence type="ECO:0000256" key="8">
    <source>
        <dbReference type="PIRSR" id="PIRSR001589-3"/>
    </source>
</evidence>
<evidence type="ECO:0000256" key="4">
    <source>
        <dbReference type="ARBA" id="ARBA00022962"/>
    </source>
</evidence>
<dbReference type="InterPro" id="IPR017932">
    <property type="entry name" value="GATase_2_dom"/>
</dbReference>
<dbReference type="PANTHER" id="PTHR43284:SF1">
    <property type="entry name" value="ASPARAGINE SYNTHETASE"/>
    <property type="match status" value="1"/>
</dbReference>
<dbReference type="OrthoDB" id="409189at2759"/>
<comment type="similarity">
    <text evidence="1">Belongs to the asparagine synthetase family.</text>
</comment>
<dbReference type="Proteomes" id="UP000800092">
    <property type="component" value="Unassembled WGS sequence"/>
</dbReference>
<keyword evidence="2 5" id="KW-0547">Nucleotide-binding</keyword>
<feature type="binding site" evidence="7">
    <location>
        <position position="313"/>
    </location>
    <ligand>
        <name>ATP</name>
        <dbReference type="ChEBI" id="CHEBI:30616"/>
    </ligand>
</feature>